<reference evidence="1 2" key="1">
    <citation type="submission" date="2018-08" db="EMBL/GenBank/DDBJ databases">
        <title>Genomic Encyclopedia of Archaeal and Bacterial Type Strains, Phase II (KMG-II): from individual species to whole genera.</title>
        <authorList>
            <person name="Goeker M."/>
        </authorList>
    </citation>
    <scope>NUCLEOTIDE SEQUENCE [LARGE SCALE GENOMIC DNA]</scope>
    <source>
        <strain evidence="1 2">ATCC 27112</strain>
    </source>
</reference>
<dbReference type="InterPro" id="IPR008930">
    <property type="entry name" value="Terpenoid_cyclase/PrenylTrfase"/>
</dbReference>
<dbReference type="InParanoid" id="A0A397RQE0"/>
<sequence>MKLLTKAQQEDMAYQVSLKSRDIDICMFSALDGSLPKEMLLDALMLYVNSDGGFGHGLYIDNYNVNSSVYQVYEAFRLLDMLGFDSKCDNELYDMIINKACNYLYNRVPPVKGVWNPNTKSNNDYAHSKEFEYNEENKKLFGLHPSAALLGYTLLFVKPTKAYYKKALKELETVLKEFYSKEEFTKYELISFNSLLNSLRKTNLLVEDQKKIEEKLTEYVKKVISLDFANKDANRPLDVALYLNDSAFDDLKNKQLDYLLDTIASHGMWDYNGSWGYDKYAEEDSAKLKWIGCGTVNNYFLLKKYGRLEWFKL</sequence>
<proteinExistence type="predicted"/>
<evidence type="ECO:0008006" key="3">
    <source>
        <dbReference type="Google" id="ProtNLM"/>
    </source>
</evidence>
<protein>
    <recommendedName>
        <fullName evidence="3">Prenyltransferase/squalene oxidase-like repeat protein</fullName>
    </recommendedName>
</protein>
<keyword evidence="2" id="KW-1185">Reference proteome</keyword>
<accession>A0A397RQE0</accession>
<organism evidence="1 2">
    <name type="scientific">Anaeroplasma bactoclasticum</name>
    <dbReference type="NCBI Taxonomy" id="2088"/>
    <lineage>
        <taxon>Bacteria</taxon>
        <taxon>Bacillati</taxon>
        <taxon>Mycoplasmatota</taxon>
        <taxon>Mollicutes</taxon>
        <taxon>Anaeroplasmatales</taxon>
        <taxon>Anaeroplasmataceae</taxon>
        <taxon>Anaeroplasma</taxon>
    </lineage>
</organism>
<comment type="caution">
    <text evidence="1">The sequence shown here is derived from an EMBL/GenBank/DDBJ whole genome shotgun (WGS) entry which is preliminary data.</text>
</comment>
<dbReference type="OrthoDB" id="3286086at2"/>
<dbReference type="SUPFAM" id="SSF48239">
    <property type="entry name" value="Terpenoid cyclases/Protein prenyltransferases"/>
    <property type="match status" value="1"/>
</dbReference>
<evidence type="ECO:0000313" key="2">
    <source>
        <dbReference type="Proteomes" id="UP000266506"/>
    </source>
</evidence>
<dbReference type="AlphaFoldDB" id="A0A397RQE0"/>
<gene>
    <name evidence="1" type="ORF">EI71_00959</name>
</gene>
<evidence type="ECO:0000313" key="1">
    <source>
        <dbReference type="EMBL" id="RIA75928.1"/>
    </source>
</evidence>
<dbReference type="Proteomes" id="UP000266506">
    <property type="component" value="Unassembled WGS sequence"/>
</dbReference>
<dbReference type="EMBL" id="QXEV01000008">
    <property type="protein sequence ID" value="RIA75928.1"/>
    <property type="molecule type" value="Genomic_DNA"/>
</dbReference>
<name>A0A397RQE0_9MOLU</name>